<protein>
    <recommendedName>
        <fullName evidence="3">histone acetyltransferase</fullName>
        <ecNumber evidence="3">2.3.1.48</ecNumber>
    </recommendedName>
</protein>
<dbReference type="GO" id="GO:0006355">
    <property type="term" value="P:regulation of DNA-templated transcription"/>
    <property type="evidence" value="ECO:0007669"/>
    <property type="project" value="InterPro"/>
</dbReference>
<gene>
    <name evidence="15" type="ORF">DC041_0000153</name>
</gene>
<dbReference type="InterPro" id="IPR036388">
    <property type="entry name" value="WH-like_DNA-bd_sf"/>
</dbReference>
<dbReference type="EC" id="2.3.1.48" evidence="3"/>
<evidence type="ECO:0000256" key="3">
    <source>
        <dbReference type="ARBA" id="ARBA00013184"/>
    </source>
</evidence>
<dbReference type="GO" id="GO:0046972">
    <property type="term" value="F:histone H4K16 acetyltransferase activity"/>
    <property type="evidence" value="ECO:0007669"/>
    <property type="project" value="TreeGrafter"/>
</dbReference>
<feature type="active site" description="Proton donor/acceptor" evidence="13">
    <location>
        <position position="154"/>
    </location>
</feature>
<proteinExistence type="inferred from homology"/>
<dbReference type="Gene3D" id="3.40.630.30">
    <property type="match status" value="1"/>
</dbReference>
<keyword evidence="12" id="KW-0012">Acyltransferase</keyword>
<keyword evidence="16" id="KW-1185">Reference proteome</keyword>
<keyword evidence="11" id="KW-0539">Nucleus</keyword>
<dbReference type="FunFam" id="3.40.630.30:FF:000002">
    <property type="entry name" value="Histone acetyltransferase"/>
    <property type="match status" value="1"/>
</dbReference>
<evidence type="ECO:0000256" key="5">
    <source>
        <dbReference type="ARBA" id="ARBA00022723"/>
    </source>
</evidence>
<dbReference type="FunFam" id="1.10.10.10:FF:000022">
    <property type="entry name" value="Histone acetyltransferase"/>
    <property type="match status" value="1"/>
</dbReference>
<dbReference type="GO" id="GO:0008270">
    <property type="term" value="F:zinc ion binding"/>
    <property type="evidence" value="ECO:0007669"/>
    <property type="project" value="UniProtKB-KW"/>
</dbReference>
<evidence type="ECO:0000256" key="9">
    <source>
        <dbReference type="ARBA" id="ARBA00023015"/>
    </source>
</evidence>
<dbReference type="InterPro" id="IPR016181">
    <property type="entry name" value="Acyl_CoA_acyltransferase"/>
</dbReference>
<dbReference type="PROSITE" id="PS51726">
    <property type="entry name" value="MYST_HAT"/>
    <property type="match status" value="1"/>
</dbReference>
<dbReference type="PANTHER" id="PTHR10615">
    <property type="entry name" value="HISTONE ACETYLTRANSFERASE"/>
    <property type="match status" value="1"/>
</dbReference>
<keyword evidence="4 15" id="KW-0808">Transferase</keyword>
<keyword evidence="6" id="KW-0863">Zinc-finger</keyword>
<evidence type="ECO:0000256" key="2">
    <source>
        <dbReference type="ARBA" id="ARBA00010107"/>
    </source>
</evidence>
<dbReference type="Gene3D" id="1.10.10.10">
    <property type="entry name" value="Winged helix-like DNA-binding domain superfamily/Winged helix DNA-binding domain"/>
    <property type="match status" value="1"/>
</dbReference>
<dbReference type="GO" id="GO:0005634">
    <property type="term" value="C:nucleus"/>
    <property type="evidence" value="ECO:0007669"/>
    <property type="project" value="UniProtKB-SubCell"/>
</dbReference>
<feature type="domain" description="MYST-type HAT" evidence="14">
    <location>
        <begin position="1"/>
        <end position="256"/>
    </location>
</feature>
<evidence type="ECO:0000256" key="13">
    <source>
        <dbReference type="PIRSR" id="PIRSR602717-51"/>
    </source>
</evidence>
<dbReference type="InterPro" id="IPR002717">
    <property type="entry name" value="HAT_MYST-type"/>
</dbReference>
<dbReference type="SUPFAM" id="SSF55729">
    <property type="entry name" value="Acyl-CoA N-acyltransferases (Nat)"/>
    <property type="match status" value="1"/>
</dbReference>
<dbReference type="PANTHER" id="PTHR10615:SF219">
    <property type="entry name" value="HISTONE ACETYLTRANSFERASE KAT5"/>
    <property type="match status" value="1"/>
</dbReference>
<dbReference type="GO" id="GO:0000724">
    <property type="term" value="P:double-strand break repair via homologous recombination"/>
    <property type="evidence" value="ECO:0007669"/>
    <property type="project" value="TreeGrafter"/>
</dbReference>
<evidence type="ECO:0000256" key="12">
    <source>
        <dbReference type="ARBA" id="ARBA00023315"/>
    </source>
</evidence>
<name>A0A430Q595_SCHBO</name>
<dbReference type="Pfam" id="PF01853">
    <property type="entry name" value="MOZ_SAS"/>
    <property type="match status" value="1"/>
</dbReference>
<evidence type="ECO:0000256" key="8">
    <source>
        <dbReference type="ARBA" id="ARBA00022990"/>
    </source>
</evidence>
<organism evidence="15 16">
    <name type="scientific">Schistosoma bovis</name>
    <name type="common">Blood fluke</name>
    <dbReference type="NCBI Taxonomy" id="6184"/>
    <lineage>
        <taxon>Eukaryota</taxon>
        <taxon>Metazoa</taxon>
        <taxon>Spiralia</taxon>
        <taxon>Lophotrochozoa</taxon>
        <taxon>Platyhelminthes</taxon>
        <taxon>Trematoda</taxon>
        <taxon>Digenea</taxon>
        <taxon>Strigeidida</taxon>
        <taxon>Schistosomatoidea</taxon>
        <taxon>Schistosomatidae</taxon>
        <taxon>Schistosoma</taxon>
    </lineage>
</organism>
<dbReference type="STRING" id="6184.A0A430Q595"/>
<evidence type="ECO:0000256" key="10">
    <source>
        <dbReference type="ARBA" id="ARBA00023163"/>
    </source>
</evidence>
<dbReference type="Proteomes" id="UP000290809">
    <property type="component" value="Unassembled WGS sequence"/>
</dbReference>
<reference evidence="15 16" key="1">
    <citation type="journal article" date="2019" name="PLoS Pathog.">
        <title>Genome sequence of the bovine parasite Schistosoma bovis Tanzania.</title>
        <authorList>
            <person name="Oey H."/>
            <person name="Zakrzewski M."/>
            <person name="Gobert G."/>
            <person name="Gravermann K."/>
            <person name="Stoye J."/>
            <person name="Jones M."/>
            <person name="Mcmanus D."/>
            <person name="Krause L."/>
        </authorList>
    </citation>
    <scope>NUCLEOTIDE SEQUENCE [LARGE SCALE GENOMIC DNA]</scope>
    <source>
        <strain evidence="15 16">TAN1997</strain>
    </source>
</reference>
<dbReference type="GO" id="GO:0035267">
    <property type="term" value="C:NuA4 histone acetyltransferase complex"/>
    <property type="evidence" value="ECO:0007669"/>
    <property type="project" value="TreeGrafter"/>
</dbReference>
<evidence type="ECO:0000313" key="16">
    <source>
        <dbReference type="Proteomes" id="UP000290809"/>
    </source>
</evidence>
<comment type="similarity">
    <text evidence="2">Belongs to the MYST (SAS/MOZ) family.</text>
</comment>
<accession>A0A430Q595</accession>
<evidence type="ECO:0000256" key="4">
    <source>
        <dbReference type="ARBA" id="ARBA00022679"/>
    </source>
</evidence>
<dbReference type="CDD" id="cd04301">
    <property type="entry name" value="NAT_SF"/>
    <property type="match status" value="1"/>
</dbReference>
<dbReference type="EMBL" id="QMKO01002674">
    <property type="protein sequence ID" value="RTG82843.1"/>
    <property type="molecule type" value="Genomic_DNA"/>
</dbReference>
<evidence type="ECO:0000259" key="14">
    <source>
        <dbReference type="PROSITE" id="PS51726"/>
    </source>
</evidence>
<dbReference type="AlphaFoldDB" id="A0A430Q595"/>
<keyword evidence="9" id="KW-0805">Transcription regulation</keyword>
<keyword evidence="10" id="KW-0804">Transcription</keyword>
<keyword evidence="7" id="KW-0862">Zinc</keyword>
<comment type="subcellular location">
    <subcellularLocation>
        <location evidence="1">Nucleus</location>
    </subcellularLocation>
</comment>
<comment type="caution">
    <text evidence="15">The sequence shown here is derived from an EMBL/GenBank/DDBJ whole genome shotgun (WGS) entry which is preliminary data.</text>
</comment>
<evidence type="ECO:0000256" key="7">
    <source>
        <dbReference type="ARBA" id="ARBA00022833"/>
    </source>
</evidence>
<evidence type="ECO:0000256" key="6">
    <source>
        <dbReference type="ARBA" id="ARBA00022771"/>
    </source>
</evidence>
<evidence type="ECO:0000313" key="15">
    <source>
        <dbReference type="EMBL" id="RTG82843.1"/>
    </source>
</evidence>
<keyword evidence="8" id="KW-0007">Acetylation</keyword>
<dbReference type="InterPro" id="IPR050603">
    <property type="entry name" value="MYST_HAT"/>
</dbReference>
<sequence>MVVSNSKKNIEGCKLPVKLPDSDFFRNTLLRAKCTLRNPPGNEVYRKLPHSFFEIDGRKNKTYAQHLCLLAKLFLDHKTLYYDTDPFLFYVLCEIDSRGYHLVGYFSKEKESSEDYNVACILVLPPFQRKGYGKYLIEFSYELSKIEGKSGSPEKPLSDLGLLSYRSYWAQTILELLLNSKATETGQDPALSINDIVDRTCIKRDDVIATLSHLNVLYYVKGQHVIYLSRDLIQAHQKAMQRRNLRVDAKLLNWKSRDWSKRGRW</sequence>
<evidence type="ECO:0000256" key="11">
    <source>
        <dbReference type="ARBA" id="ARBA00023242"/>
    </source>
</evidence>
<keyword evidence="5" id="KW-0479">Metal-binding</keyword>
<evidence type="ECO:0000256" key="1">
    <source>
        <dbReference type="ARBA" id="ARBA00004123"/>
    </source>
</evidence>